<feature type="domain" description="GST N-terminal" evidence="1">
    <location>
        <begin position="3"/>
        <end position="85"/>
    </location>
</feature>
<dbReference type="PROSITE" id="PS50404">
    <property type="entry name" value="GST_NTER"/>
    <property type="match status" value="1"/>
</dbReference>
<evidence type="ECO:0000313" key="4">
    <source>
        <dbReference type="Proteomes" id="UP000002943"/>
    </source>
</evidence>
<proteinExistence type="predicted"/>
<protein>
    <submittedName>
        <fullName evidence="3">Glutathione S-transferase</fullName>
    </submittedName>
</protein>
<evidence type="ECO:0000259" key="1">
    <source>
        <dbReference type="PROSITE" id="PS50404"/>
    </source>
</evidence>
<evidence type="ECO:0000259" key="2">
    <source>
        <dbReference type="PROSITE" id="PS50405"/>
    </source>
</evidence>
<dbReference type="PANTHER" id="PTHR44051">
    <property type="entry name" value="GLUTATHIONE S-TRANSFERASE-RELATED"/>
    <property type="match status" value="1"/>
</dbReference>
<reference evidence="3 4" key="1">
    <citation type="journal article" date="2012" name="Int. J. Syst. Evol. Microbiol.">
        <title>Vibrio caribbeanicus sp. nov., isolated from the marine sponge Scleritoderma cyanea.</title>
        <authorList>
            <person name="Hoffmann M."/>
            <person name="Monday S.R."/>
            <person name="Allard M.W."/>
            <person name="Strain E.A."/>
            <person name="Whittaker P."/>
            <person name="Naum M."/>
            <person name="McCarthy P.J."/>
            <person name="Lopez J.V."/>
            <person name="Fischer M."/>
            <person name="Brown E.W."/>
        </authorList>
    </citation>
    <scope>NUCLEOTIDE SEQUENCE [LARGE SCALE GENOMIC DNA]</scope>
    <source>
        <strain evidence="3 4">ATCC BAA-2122</strain>
    </source>
</reference>
<keyword evidence="4" id="KW-1185">Reference proteome</keyword>
<dbReference type="SUPFAM" id="SSF52833">
    <property type="entry name" value="Thioredoxin-like"/>
    <property type="match status" value="1"/>
</dbReference>
<dbReference type="eggNOG" id="COG0625">
    <property type="taxonomic scope" value="Bacteria"/>
</dbReference>
<dbReference type="PROSITE" id="PS50405">
    <property type="entry name" value="GST_CTER"/>
    <property type="match status" value="1"/>
</dbReference>
<dbReference type="InterPro" id="IPR004046">
    <property type="entry name" value="GST_C"/>
</dbReference>
<dbReference type="InterPro" id="IPR040079">
    <property type="entry name" value="Glutathione_S-Trfase"/>
</dbReference>
<organism evidence="3 4">
    <name type="scientific">Vibrio caribbeanicus ATCC BAA-2122</name>
    <dbReference type="NCBI Taxonomy" id="796620"/>
    <lineage>
        <taxon>Bacteria</taxon>
        <taxon>Pseudomonadati</taxon>
        <taxon>Pseudomonadota</taxon>
        <taxon>Gammaproteobacteria</taxon>
        <taxon>Vibrionales</taxon>
        <taxon>Vibrionaceae</taxon>
        <taxon>Vibrio</taxon>
    </lineage>
</organism>
<dbReference type="STRING" id="796620.VIBC2010_10596"/>
<dbReference type="SFLD" id="SFLDS00019">
    <property type="entry name" value="Glutathione_Transferase_(cytos"/>
    <property type="match status" value="1"/>
</dbReference>
<comment type="caution">
    <text evidence="3">The sequence shown here is derived from an EMBL/GenBank/DDBJ whole genome shotgun (WGS) entry which is preliminary data.</text>
</comment>
<dbReference type="SFLD" id="SFLDG01151">
    <property type="entry name" value="Main.2:_Nu-like"/>
    <property type="match status" value="1"/>
</dbReference>
<dbReference type="InterPro" id="IPR036282">
    <property type="entry name" value="Glutathione-S-Trfase_C_sf"/>
</dbReference>
<dbReference type="Proteomes" id="UP000002943">
    <property type="component" value="Unassembled WGS sequence"/>
</dbReference>
<dbReference type="InterPro" id="IPR010987">
    <property type="entry name" value="Glutathione-S-Trfase_C-like"/>
</dbReference>
<feature type="domain" description="GST C-terminal" evidence="2">
    <location>
        <begin position="87"/>
        <end position="202"/>
    </location>
</feature>
<gene>
    <name evidence="3" type="ORF">VIBC2010_10596</name>
</gene>
<dbReference type="EMBL" id="AEIU01000091">
    <property type="protein sequence ID" value="EFP95531.1"/>
    <property type="molecule type" value="Genomic_DNA"/>
</dbReference>
<dbReference type="Pfam" id="PF13409">
    <property type="entry name" value="GST_N_2"/>
    <property type="match status" value="1"/>
</dbReference>
<dbReference type="InterPro" id="IPR036249">
    <property type="entry name" value="Thioredoxin-like_sf"/>
</dbReference>
<dbReference type="AlphaFoldDB" id="E3BMQ5"/>
<name>E3BMQ5_9VIBR</name>
<dbReference type="SUPFAM" id="SSF47616">
    <property type="entry name" value="GST C-terminal domain-like"/>
    <property type="match status" value="1"/>
</dbReference>
<accession>E3BMQ5</accession>
<dbReference type="Gene3D" id="3.40.30.10">
    <property type="entry name" value="Glutaredoxin"/>
    <property type="match status" value="1"/>
</dbReference>
<dbReference type="Pfam" id="PF00043">
    <property type="entry name" value="GST_C"/>
    <property type="match status" value="1"/>
</dbReference>
<dbReference type="PANTHER" id="PTHR44051:SF2">
    <property type="entry name" value="HYPOTHETICAL GLUTATHIONE S-TRANSFERASE LIKE PROTEIN"/>
    <property type="match status" value="1"/>
</dbReference>
<sequence>MENVVIVYGDFQSGNCLKIKLLLSLLEIEHEWKHVNILEKETQTDEFLAINPNGKIPTIVFDNGQVLSESNAILSYFAENTDFLPETRFEKAKVFEWLFFEQYSHEPYIAVARFIQKYQGMPEDRIEEYHSLQTGGNKALQIMESQLSKSPFLVGDRISIADIALYAYTHVAYEGGFNLDNYPNIVKWLDRISSIEGYVGMA</sequence>
<dbReference type="Gene3D" id="1.20.1050.10">
    <property type="match status" value="1"/>
</dbReference>
<keyword evidence="3" id="KW-0808">Transferase</keyword>
<dbReference type="InterPro" id="IPR004045">
    <property type="entry name" value="Glutathione_S-Trfase_N"/>
</dbReference>
<evidence type="ECO:0000313" key="3">
    <source>
        <dbReference type="EMBL" id="EFP95531.1"/>
    </source>
</evidence>
<dbReference type="SFLD" id="SFLDG00358">
    <property type="entry name" value="Main_(cytGST)"/>
    <property type="match status" value="1"/>
</dbReference>
<dbReference type="GO" id="GO:0016740">
    <property type="term" value="F:transferase activity"/>
    <property type="evidence" value="ECO:0007669"/>
    <property type="project" value="UniProtKB-KW"/>
</dbReference>